<evidence type="ECO:0000313" key="1">
    <source>
        <dbReference type="EMBL" id="ASU00423.1"/>
    </source>
</evidence>
<proteinExistence type="predicted"/>
<organism evidence="1 2">
    <name type="scientific">Aeromonas phage AS-zj</name>
    <dbReference type="NCBI Taxonomy" id="2024208"/>
    <lineage>
        <taxon>Viruses</taxon>
        <taxon>Duplodnaviria</taxon>
        <taxon>Heunggongvirae</taxon>
        <taxon>Uroviricota</taxon>
        <taxon>Caudoviricetes</taxon>
        <taxon>Pantevenvirales</taxon>
        <taxon>Straboviridae</taxon>
        <taxon>Emmerichvirinae</taxon>
        <taxon>Ceceduovirus</taxon>
        <taxon>Ceceduovirus aszj</taxon>
    </lineage>
</organism>
<dbReference type="Proteomes" id="UP000226092">
    <property type="component" value="Segment"/>
</dbReference>
<sequence>MELNYIYADKLILTNVRYDYDYTSYPWRAFQSDGYSLLVYKKGDIVYSMEIVDKDVYRDSMYFGFKCDNYCSNNPSIYLFDVTKMDMSLQP</sequence>
<reference evidence="1 2" key="1">
    <citation type="submission" date="2017-07" db="EMBL/GenBank/DDBJ databases">
        <title>In vitro design and evaluation of phage cocktails against multidrug-resistant Aeromonas salmonicida.</title>
        <authorList>
            <person name="Chen L."/>
            <person name="Yuan S."/>
            <person name="Ma Y."/>
        </authorList>
    </citation>
    <scope>NUCLEOTIDE SEQUENCE [LARGE SCALE GENOMIC DNA]</scope>
</reference>
<dbReference type="EMBL" id="MF448340">
    <property type="protein sequence ID" value="ASU00423.1"/>
    <property type="molecule type" value="Genomic_DNA"/>
</dbReference>
<protein>
    <submittedName>
        <fullName evidence="1">Uncharacterized protein</fullName>
    </submittedName>
</protein>
<evidence type="ECO:0000313" key="2">
    <source>
        <dbReference type="Proteomes" id="UP000226092"/>
    </source>
</evidence>
<accession>A0A223LEM0</accession>
<keyword evidence="2" id="KW-1185">Reference proteome</keyword>
<dbReference type="GeneID" id="55604496"/>
<name>A0A223LEM0_9CAUD</name>
<dbReference type="RefSeq" id="YP_009834429.1">
    <property type="nucleotide sequence ID" value="NC_048673.1"/>
</dbReference>
<dbReference type="KEGG" id="vg:55604496"/>